<reference evidence="4" key="1">
    <citation type="submission" date="2018-02" db="EMBL/GenBank/DDBJ databases">
        <authorList>
            <person name="Cohen D.B."/>
            <person name="Kent A.D."/>
        </authorList>
    </citation>
    <scope>NUCLEOTIDE SEQUENCE</scope>
</reference>
<proteinExistence type="predicted"/>
<dbReference type="InterPro" id="IPR036291">
    <property type="entry name" value="NAD(P)-bd_dom_sf"/>
</dbReference>
<dbReference type="Gene3D" id="3.40.50.720">
    <property type="entry name" value="NAD(P)-binding Rossmann-like Domain"/>
    <property type="match status" value="1"/>
</dbReference>
<gene>
    <name evidence="4" type="ORF">FSB_LOCUS50739</name>
</gene>
<evidence type="ECO:0000256" key="1">
    <source>
        <dbReference type="ARBA" id="ARBA00022857"/>
    </source>
</evidence>
<feature type="domain" description="NAD-dependent epimerase/dehydratase" evidence="3">
    <location>
        <begin position="28"/>
        <end position="115"/>
    </location>
</feature>
<dbReference type="EMBL" id="OIVN01005534">
    <property type="protein sequence ID" value="SPD22857.1"/>
    <property type="molecule type" value="Genomic_DNA"/>
</dbReference>
<dbReference type="PANTHER" id="PTHR10366">
    <property type="entry name" value="NAD DEPENDENT EPIMERASE/DEHYDRATASE"/>
    <property type="match status" value="1"/>
</dbReference>
<dbReference type="InterPro" id="IPR050425">
    <property type="entry name" value="NAD(P)_dehydrat-like"/>
</dbReference>
<sequence>MEGRDRESEGEIVRRLCDWIGGRGGAAARNWYCYGKTMAEQAAWEVSKKKGVDLVVLNTAVVLGPMLQPTVNASSVHILKYLNGSAKTYANSNQAYVHVKDVALAHILVFETLSASGRYLCAEIGLHRQEVVKILAKFFPDYPIPFPTKLLSGYWLSYQCNSGVMGT</sequence>
<dbReference type="SUPFAM" id="SSF51735">
    <property type="entry name" value="NAD(P)-binding Rossmann-fold domains"/>
    <property type="match status" value="1"/>
</dbReference>
<evidence type="ECO:0000256" key="2">
    <source>
        <dbReference type="ARBA" id="ARBA00023002"/>
    </source>
</evidence>
<organism evidence="4">
    <name type="scientific">Fagus sylvatica</name>
    <name type="common">Beechnut</name>
    <dbReference type="NCBI Taxonomy" id="28930"/>
    <lineage>
        <taxon>Eukaryota</taxon>
        <taxon>Viridiplantae</taxon>
        <taxon>Streptophyta</taxon>
        <taxon>Embryophyta</taxon>
        <taxon>Tracheophyta</taxon>
        <taxon>Spermatophyta</taxon>
        <taxon>Magnoliopsida</taxon>
        <taxon>eudicotyledons</taxon>
        <taxon>Gunneridae</taxon>
        <taxon>Pentapetalae</taxon>
        <taxon>rosids</taxon>
        <taxon>fabids</taxon>
        <taxon>Fagales</taxon>
        <taxon>Fagaceae</taxon>
        <taxon>Fagus</taxon>
    </lineage>
</organism>
<evidence type="ECO:0000259" key="3">
    <source>
        <dbReference type="Pfam" id="PF01370"/>
    </source>
</evidence>
<keyword evidence="2" id="KW-0560">Oxidoreductase</keyword>
<evidence type="ECO:0000313" key="4">
    <source>
        <dbReference type="EMBL" id="SPD22857.1"/>
    </source>
</evidence>
<keyword evidence="1" id="KW-0521">NADP</keyword>
<accession>A0A2N9IA70</accession>
<dbReference type="InterPro" id="IPR001509">
    <property type="entry name" value="Epimerase_deHydtase"/>
</dbReference>
<dbReference type="AlphaFoldDB" id="A0A2N9IA70"/>
<name>A0A2N9IA70_FAGSY</name>
<dbReference type="PANTHER" id="PTHR10366:SF404">
    <property type="entry name" value="CINNAMOYL-COA REDUCTASE 1"/>
    <property type="match status" value="1"/>
</dbReference>
<dbReference type="GO" id="GO:0016616">
    <property type="term" value="F:oxidoreductase activity, acting on the CH-OH group of donors, NAD or NADP as acceptor"/>
    <property type="evidence" value="ECO:0007669"/>
    <property type="project" value="TreeGrafter"/>
</dbReference>
<dbReference type="Pfam" id="PF01370">
    <property type="entry name" value="Epimerase"/>
    <property type="match status" value="1"/>
</dbReference>
<protein>
    <recommendedName>
        <fullName evidence="3">NAD-dependent epimerase/dehydratase domain-containing protein</fullName>
    </recommendedName>
</protein>